<name>A0A813JIC9_POLGL</name>
<dbReference type="InterPro" id="IPR003131">
    <property type="entry name" value="T1-type_BTB"/>
</dbReference>
<gene>
    <name evidence="2" type="ORF">PGLA2088_LOCUS20686</name>
</gene>
<dbReference type="CDD" id="cd18316">
    <property type="entry name" value="BTB_POZ_KCTD-like"/>
    <property type="match status" value="1"/>
</dbReference>
<dbReference type="Proteomes" id="UP000626109">
    <property type="component" value="Unassembled WGS sequence"/>
</dbReference>
<dbReference type="GO" id="GO:0051260">
    <property type="term" value="P:protein homooligomerization"/>
    <property type="evidence" value="ECO:0007669"/>
    <property type="project" value="InterPro"/>
</dbReference>
<evidence type="ECO:0000313" key="2">
    <source>
        <dbReference type="EMBL" id="CAE8678211.1"/>
    </source>
</evidence>
<comment type="caution">
    <text evidence="2">The sequence shown here is derived from an EMBL/GenBank/DDBJ whole genome shotgun (WGS) entry which is preliminary data.</text>
</comment>
<dbReference type="Pfam" id="PF02214">
    <property type="entry name" value="BTB_2"/>
    <property type="match status" value="1"/>
</dbReference>
<proteinExistence type="predicted"/>
<evidence type="ECO:0000259" key="1">
    <source>
        <dbReference type="Pfam" id="PF02214"/>
    </source>
</evidence>
<evidence type="ECO:0000313" key="3">
    <source>
        <dbReference type="Proteomes" id="UP000626109"/>
    </source>
</evidence>
<dbReference type="Gene3D" id="3.30.710.10">
    <property type="entry name" value="Potassium Channel Kv1.1, Chain A"/>
    <property type="match status" value="1"/>
</dbReference>
<protein>
    <recommendedName>
        <fullName evidence="1">Potassium channel tetramerisation-type BTB domain-containing protein</fullName>
    </recommendedName>
</protein>
<organism evidence="2 3">
    <name type="scientific">Polarella glacialis</name>
    <name type="common">Dinoflagellate</name>
    <dbReference type="NCBI Taxonomy" id="89957"/>
    <lineage>
        <taxon>Eukaryota</taxon>
        <taxon>Sar</taxon>
        <taxon>Alveolata</taxon>
        <taxon>Dinophyceae</taxon>
        <taxon>Suessiales</taxon>
        <taxon>Suessiaceae</taxon>
        <taxon>Polarella</taxon>
    </lineage>
</organism>
<accession>A0A813JIC9</accession>
<dbReference type="AlphaFoldDB" id="A0A813JIC9"/>
<reference evidence="2" key="1">
    <citation type="submission" date="2021-02" db="EMBL/GenBank/DDBJ databases">
        <authorList>
            <person name="Dougan E. K."/>
            <person name="Rhodes N."/>
            <person name="Thang M."/>
            <person name="Chan C."/>
        </authorList>
    </citation>
    <scope>NUCLEOTIDE SEQUENCE</scope>
</reference>
<dbReference type="SUPFAM" id="SSF54695">
    <property type="entry name" value="POZ domain"/>
    <property type="match status" value="1"/>
</dbReference>
<sequence length="331" mass="36773">MMPCPGTVCFNVGGKLFQVLREPTLSLHRNCLLAQLAEDTEDDQPIFVEANPELFRYVLEYLRHRKILLPITLSKAAVLREAAVLGIDMHPDHVCVEISDIQAAEAAVRTQRQSQLLELSAKLPIQIGLLWIPDMRHYAPLEQFPKGDWGDAAWKRGWVRCPQCSIVFGAFRTGPGGKYFQTSDVCPICPADSPDALGYEQKAETCITFICSADARTLIPYLEDIPLTEPYQQASASFLLPRGVGLVWIPHLRRYKSPPGMYKRETTIPIGDWGDADTKSAWGRCSHCALLFISPNTGGSGKFFVSNVACPGCRNVSDIHSCVAKTRIRNI</sequence>
<feature type="domain" description="Potassium channel tetramerisation-type BTB" evidence="1">
    <location>
        <begin position="9"/>
        <end position="87"/>
    </location>
</feature>
<dbReference type="EMBL" id="CAJNNW010025668">
    <property type="protein sequence ID" value="CAE8678211.1"/>
    <property type="molecule type" value="Genomic_DNA"/>
</dbReference>
<dbReference type="InterPro" id="IPR011333">
    <property type="entry name" value="SKP1/BTB/POZ_sf"/>
</dbReference>